<keyword evidence="3" id="KW-1185">Reference proteome</keyword>
<reference evidence="2 3" key="1">
    <citation type="submission" date="2021-03" db="EMBL/GenBank/DDBJ databases">
        <title>Whole genome sequence of Metabacillus bambusae BG109.</title>
        <authorList>
            <person name="Jeong J.W."/>
        </authorList>
    </citation>
    <scope>NUCLEOTIDE SEQUENCE [LARGE SCALE GENOMIC DNA]</scope>
    <source>
        <strain evidence="2 3">BG109</strain>
    </source>
</reference>
<evidence type="ECO:0008006" key="4">
    <source>
        <dbReference type="Google" id="ProtNLM"/>
    </source>
</evidence>
<protein>
    <recommendedName>
        <fullName evidence="4">GerMN domain-containing protein</fullName>
    </recommendedName>
</protein>
<comment type="caution">
    <text evidence="2">The sequence shown here is derived from an EMBL/GenBank/DDBJ whole genome shotgun (WGS) entry which is preliminary data.</text>
</comment>
<feature type="transmembrane region" description="Helical" evidence="1">
    <location>
        <begin position="47"/>
        <end position="69"/>
    </location>
</feature>
<name>A0ABS3N9Z2_9BACI</name>
<accession>A0ABS3N9Z2</accession>
<keyword evidence="1" id="KW-0472">Membrane</keyword>
<organism evidence="2 3">
    <name type="scientific">Metabacillus bambusae</name>
    <dbReference type="NCBI Taxonomy" id="2795218"/>
    <lineage>
        <taxon>Bacteria</taxon>
        <taxon>Bacillati</taxon>
        <taxon>Bacillota</taxon>
        <taxon>Bacilli</taxon>
        <taxon>Bacillales</taxon>
        <taxon>Bacillaceae</taxon>
        <taxon>Metabacillus</taxon>
    </lineage>
</organism>
<gene>
    <name evidence="2" type="ORF">I7822_24170</name>
</gene>
<keyword evidence="1" id="KW-0812">Transmembrane</keyword>
<sequence>MKRQEWSEEQLEQLLKQLPPVKDKQTAKDIFQSIQYKRQINKKSRSWITPAVATVAALLIFALISPYIFQNFTTNQESKMDMSTAKTSEETVKVENDSANNLKMAEANSQQGNYREQDTLSNTQLKSEKQETFVANENDAEEIITVGFTDPQAQNIIPISLEANEKKEKLEQIKEVNPEIYIDELGPITYELSKTDILETENPEEINIEYNGEPNVKSSSHDMLYQNAIIETFRWLDYKNAKLYTNDKEGIEFGQTGHKKDLVVKKETKKAYFLYQFDEETLKLLVPSPDSYDSVDSAFEAMKKGIEERSLKPTIMNNITMIMVKKNGDMLEIEFNQDVEFENSEPTIIMFESILLTAKEFGYKTVQFNGINIDKVGVMDVTKPIEVPFSPNPIEAN</sequence>
<dbReference type="RefSeq" id="WP_207981627.1">
    <property type="nucleotide sequence ID" value="NZ_JAGDEL010000025.1"/>
</dbReference>
<proteinExistence type="predicted"/>
<evidence type="ECO:0000313" key="2">
    <source>
        <dbReference type="EMBL" id="MBO1514733.1"/>
    </source>
</evidence>
<dbReference type="EMBL" id="JAGDEL010000025">
    <property type="protein sequence ID" value="MBO1514733.1"/>
    <property type="molecule type" value="Genomic_DNA"/>
</dbReference>
<evidence type="ECO:0000313" key="3">
    <source>
        <dbReference type="Proteomes" id="UP000663981"/>
    </source>
</evidence>
<keyword evidence="1" id="KW-1133">Transmembrane helix</keyword>
<dbReference type="Proteomes" id="UP000663981">
    <property type="component" value="Unassembled WGS sequence"/>
</dbReference>
<evidence type="ECO:0000256" key="1">
    <source>
        <dbReference type="SAM" id="Phobius"/>
    </source>
</evidence>